<feature type="region of interest" description="Disordered" evidence="1">
    <location>
        <begin position="381"/>
        <end position="402"/>
    </location>
</feature>
<dbReference type="Proteomes" id="UP001054902">
    <property type="component" value="Unassembled WGS sequence"/>
</dbReference>
<gene>
    <name evidence="2" type="ORF">CTEN210_10590</name>
</gene>
<feature type="region of interest" description="Disordered" evidence="1">
    <location>
        <begin position="655"/>
        <end position="674"/>
    </location>
</feature>
<feature type="compositionally biased region" description="Polar residues" evidence="1">
    <location>
        <begin position="657"/>
        <end position="668"/>
    </location>
</feature>
<feature type="compositionally biased region" description="Basic and acidic residues" evidence="1">
    <location>
        <begin position="121"/>
        <end position="133"/>
    </location>
</feature>
<dbReference type="AlphaFoldDB" id="A0AAD3CY68"/>
<name>A0AAD3CY68_9STRA</name>
<keyword evidence="3" id="KW-1185">Reference proteome</keyword>
<feature type="region of interest" description="Disordered" evidence="1">
    <location>
        <begin position="120"/>
        <end position="201"/>
    </location>
</feature>
<evidence type="ECO:0000256" key="1">
    <source>
        <dbReference type="SAM" id="MobiDB-lite"/>
    </source>
</evidence>
<feature type="compositionally biased region" description="Basic residues" evidence="1">
    <location>
        <begin position="302"/>
        <end position="313"/>
    </location>
</feature>
<feature type="compositionally biased region" description="Basic residues" evidence="1">
    <location>
        <begin position="175"/>
        <end position="193"/>
    </location>
</feature>
<feature type="region of interest" description="Disordered" evidence="1">
    <location>
        <begin position="276"/>
        <end position="345"/>
    </location>
</feature>
<reference evidence="2 3" key="1">
    <citation type="journal article" date="2021" name="Sci. Rep.">
        <title>The genome of the diatom Chaetoceros tenuissimus carries an ancient integrated fragment of an extant virus.</title>
        <authorList>
            <person name="Hongo Y."/>
            <person name="Kimura K."/>
            <person name="Takaki Y."/>
            <person name="Yoshida Y."/>
            <person name="Baba S."/>
            <person name="Kobayashi G."/>
            <person name="Nagasaki K."/>
            <person name="Hano T."/>
            <person name="Tomaru Y."/>
        </authorList>
    </citation>
    <scope>NUCLEOTIDE SEQUENCE [LARGE SCALE GENOMIC DNA]</scope>
    <source>
        <strain evidence="2 3">NIES-3715</strain>
    </source>
</reference>
<feature type="region of interest" description="Disordered" evidence="1">
    <location>
        <begin position="507"/>
        <end position="537"/>
    </location>
</feature>
<organism evidence="2 3">
    <name type="scientific">Chaetoceros tenuissimus</name>
    <dbReference type="NCBI Taxonomy" id="426638"/>
    <lineage>
        <taxon>Eukaryota</taxon>
        <taxon>Sar</taxon>
        <taxon>Stramenopiles</taxon>
        <taxon>Ochrophyta</taxon>
        <taxon>Bacillariophyta</taxon>
        <taxon>Coscinodiscophyceae</taxon>
        <taxon>Chaetocerotophycidae</taxon>
        <taxon>Chaetocerotales</taxon>
        <taxon>Chaetocerotaceae</taxon>
        <taxon>Chaetoceros</taxon>
    </lineage>
</organism>
<evidence type="ECO:0000313" key="2">
    <source>
        <dbReference type="EMBL" id="GFH54114.1"/>
    </source>
</evidence>
<feature type="compositionally biased region" description="Basic and acidic residues" evidence="1">
    <location>
        <begin position="314"/>
        <end position="332"/>
    </location>
</feature>
<dbReference type="EMBL" id="BLLK01000047">
    <property type="protein sequence ID" value="GFH54114.1"/>
    <property type="molecule type" value="Genomic_DNA"/>
</dbReference>
<comment type="caution">
    <text evidence="2">The sequence shown here is derived from an EMBL/GenBank/DDBJ whole genome shotgun (WGS) entry which is preliminary data.</text>
</comment>
<protein>
    <recommendedName>
        <fullName evidence="4">SAP domain-containing protein</fullName>
    </recommendedName>
</protein>
<proteinExistence type="predicted"/>
<evidence type="ECO:0000313" key="3">
    <source>
        <dbReference type="Proteomes" id="UP001054902"/>
    </source>
</evidence>
<accession>A0AAD3CY68</accession>
<sequence>MGRLLISFATVISRIALLILFKDNHVFTVSSFHFPRTISQLSTASLRESMIPGMRKNIASYSNPRRSRNANRLWMTASDEDKPKRYEDMSITELLNELQKQDIRISPTASRQDLICMLAEKSNKEKRKMEASNRKPSTPSMNAERRQRKLGDESYAKTKRVRRRQQTTQEEIYLRKSRKPQRSINKRQRRRQRNQSNDSVLGDAFQEIIPTARKAQNWSVKAVDGLGKVVQSSADELGDRISRIKESSWETEDDVDEDGVREADWYYVSKEKVETVTSDVSKNKGKAKQSMQNEELDQKYSKQARRRPRRPGRVRRDNGPIDIEKEVQRISDLDDTSNRNPLLLPPKIEGVQYFPNLHDSSSNTQASKQIELPLEPINEARDKIDGSPETLPKSKSRNADRSRIKKKAYTVYPSEDENSDLEELYGQAAADAIDSIGEFLADVAGGDFDAYNRTMDSNRNDRGPKRRNRRVVKRRYWKDKLAERVDYALGVHEDGKYYKSWEEQMQKERQRESKGNDPISIFYGNQKKNRNPRKREGPFWEQDGNLMALLFGRDSQGKKVQFDKLVEGDFSVSLFVKTVVKSSVALTGYVCRWASCRGALPQPIVVFLLAASGISAPRKRRLMTVGFALIATRAIAEALHGYIYGNEDWDDEDLVNRGQTGSSSSNSTKNDRGL</sequence>
<evidence type="ECO:0008006" key="4">
    <source>
        <dbReference type="Google" id="ProtNLM"/>
    </source>
</evidence>
<feature type="compositionally biased region" description="Basic and acidic residues" evidence="1">
    <location>
        <begin position="143"/>
        <end position="156"/>
    </location>
</feature>